<keyword evidence="1" id="KW-0732">Signal</keyword>
<comment type="caution">
    <text evidence="2">The sequence shown here is derived from an EMBL/GenBank/DDBJ whole genome shotgun (WGS) entry which is preliminary data.</text>
</comment>
<reference evidence="2 3" key="1">
    <citation type="journal article" date="2015" name="Stand. Genomic Sci.">
        <title>Genomic Encyclopedia of Bacterial and Archaeal Type Strains, Phase III: the genomes of soil and plant-associated and newly described type strains.</title>
        <authorList>
            <person name="Whitman W.B."/>
            <person name="Woyke T."/>
            <person name="Klenk H.P."/>
            <person name="Zhou Y."/>
            <person name="Lilburn T.G."/>
            <person name="Beck B.J."/>
            <person name="De Vos P."/>
            <person name="Vandamme P."/>
            <person name="Eisen J.A."/>
            <person name="Garrity G."/>
            <person name="Hugenholtz P."/>
            <person name="Kyrpides N.C."/>
        </authorList>
    </citation>
    <scope>NUCLEOTIDE SEQUENCE [LARGE SCALE GENOMIC DNA]</scope>
    <source>
        <strain evidence="2 3">CGMCC 1.6858</strain>
    </source>
</reference>
<dbReference type="Proteomes" id="UP000316905">
    <property type="component" value="Unassembled WGS sequence"/>
</dbReference>
<evidence type="ECO:0000313" key="2">
    <source>
        <dbReference type="EMBL" id="TWI57374.1"/>
    </source>
</evidence>
<gene>
    <name evidence="2" type="ORF">IQ22_00590</name>
</gene>
<sequence length="259" mass="29001">MKAMISVFTVVTLLSRLFCKRNAHCVVLLVLATGSLAGCSGQFDHASIMTKHSPVEPGEFFQTNVDRMATLAMRDNLNSLYRLLSKLYRRNPAEWRKTGLPDVESAERAIQASIEQNRDLPSLNGVRDIQALSYALSPEFQGDRVGAFIYAIGTMLITAHGGRMEFYITDTLNAEFIHNAARNIEKATWMLGHRKGLSGQRLLLANELSGGRRNLSFAVEFGKIVARLDLLSEVLDERYRRLGVSYAQSLLFMNFLPVQ</sequence>
<evidence type="ECO:0000256" key="1">
    <source>
        <dbReference type="SAM" id="SignalP"/>
    </source>
</evidence>
<name>A0A562QKX3_9PSED</name>
<evidence type="ECO:0008006" key="4">
    <source>
        <dbReference type="Google" id="ProtNLM"/>
    </source>
</evidence>
<keyword evidence="3" id="KW-1185">Reference proteome</keyword>
<protein>
    <recommendedName>
        <fullName evidence="4">Lipoprotein</fullName>
    </recommendedName>
</protein>
<proteinExistence type="predicted"/>
<dbReference type="EMBL" id="VLKY01000002">
    <property type="protein sequence ID" value="TWI57374.1"/>
    <property type="molecule type" value="Genomic_DNA"/>
</dbReference>
<dbReference type="AlphaFoldDB" id="A0A562QKX3"/>
<evidence type="ECO:0000313" key="3">
    <source>
        <dbReference type="Proteomes" id="UP000316905"/>
    </source>
</evidence>
<accession>A0A562QKX3</accession>
<organism evidence="2 3">
    <name type="scientific">Pseudomonas duriflava</name>
    <dbReference type="NCBI Taxonomy" id="459528"/>
    <lineage>
        <taxon>Bacteria</taxon>
        <taxon>Pseudomonadati</taxon>
        <taxon>Pseudomonadota</taxon>
        <taxon>Gammaproteobacteria</taxon>
        <taxon>Pseudomonadales</taxon>
        <taxon>Pseudomonadaceae</taxon>
        <taxon>Pseudomonas</taxon>
    </lineage>
</organism>
<feature type="signal peptide" evidence="1">
    <location>
        <begin position="1"/>
        <end position="37"/>
    </location>
</feature>
<feature type="chain" id="PRO_5021796480" description="Lipoprotein" evidence="1">
    <location>
        <begin position="38"/>
        <end position="259"/>
    </location>
</feature>